<reference evidence="1 2" key="1">
    <citation type="submission" date="2016-10" db="EMBL/GenBank/DDBJ databases">
        <authorList>
            <person name="de Groot N.N."/>
        </authorList>
    </citation>
    <scope>NUCLEOTIDE SEQUENCE [LARGE SCALE GENOMIC DNA]</scope>
    <source>
        <strain evidence="1 2">CGMCC 1.7056</strain>
    </source>
</reference>
<protein>
    <submittedName>
        <fullName evidence="1">Ethanolamine utilization protein EutA</fullName>
    </submittedName>
</protein>
<organism evidence="1 2">
    <name type="scientific">Nocardioides terrae</name>
    <dbReference type="NCBI Taxonomy" id="574651"/>
    <lineage>
        <taxon>Bacteria</taxon>
        <taxon>Bacillati</taxon>
        <taxon>Actinomycetota</taxon>
        <taxon>Actinomycetes</taxon>
        <taxon>Propionibacteriales</taxon>
        <taxon>Nocardioidaceae</taxon>
        <taxon>Nocardioides</taxon>
    </lineage>
</organism>
<dbReference type="Pfam" id="PF06277">
    <property type="entry name" value="EutA"/>
    <property type="match status" value="1"/>
</dbReference>
<name>A0A1I1EGU4_9ACTN</name>
<accession>A0A1I1EGU4</accession>
<gene>
    <name evidence="1" type="ORF">SAMN04487968_10275</name>
</gene>
<dbReference type="EMBL" id="FOLB01000002">
    <property type="protein sequence ID" value="SFB86399.1"/>
    <property type="molecule type" value="Genomic_DNA"/>
</dbReference>
<evidence type="ECO:0000313" key="1">
    <source>
        <dbReference type="EMBL" id="SFB86399.1"/>
    </source>
</evidence>
<evidence type="ECO:0000313" key="2">
    <source>
        <dbReference type="Proteomes" id="UP000198832"/>
    </source>
</evidence>
<proteinExistence type="predicted"/>
<dbReference type="Proteomes" id="UP000198832">
    <property type="component" value="Unassembled WGS sequence"/>
</dbReference>
<dbReference type="OrthoDB" id="1542at2"/>
<dbReference type="STRING" id="574651.SAMN04487968_10275"/>
<dbReference type="RefSeq" id="WP_091120160.1">
    <property type="nucleotide sequence ID" value="NZ_FOLB01000002.1"/>
</dbReference>
<dbReference type="InterPro" id="IPR009377">
    <property type="entry name" value="EutA"/>
</dbReference>
<dbReference type="SUPFAM" id="SSF53067">
    <property type="entry name" value="Actin-like ATPase domain"/>
    <property type="match status" value="1"/>
</dbReference>
<sequence length="524" mass="55567">MGFSDPAELTPLGHAGGRIFTSGGRSLILEDDEIRLVSVGVDIGSSTTHMVLSRIVLKRQDNRYHVTSREVTHESEVLLTPYSDANTLDGDALREFFDRQYALAGVLPEQIDTGALIMTGVAVRRTNSRIIGDVFAQIAGKFVSVSAGDALETQLSAYGSGAVKRSERNRNRTMNIDVGGGTSKIAVCCDGEIQALTAIDVGARIVAFDADGRVTRIEEAARRLAAEAGLTLAIGEVPDADGLSRLIDVMADHLFAAMQSGTPAASTADLLRLEPLPAGPVPDAISFSGGVAEYVYGRDHGDHGDLGPRLAEAIRRRVEGWGPELQIAEQGIRATVVGASQYTVQVSGTTIFVEPTALLPLRNVPVLMPQLPLGDEELDADLIASAIRDELKHFDSMPQDQPVALCYRWEGSATFGRLDAFCRGVVAGMAEWTADGQPLVLVGDGDVGGLIGIHVNEELDLPLPVVSIDGLTLQTFDFIDIGEMLPATGAVPVVIKSLVFPTTAALGREWSDSLPKDGASHPSA</sequence>
<dbReference type="AlphaFoldDB" id="A0A1I1EGU4"/>
<keyword evidence="2" id="KW-1185">Reference proteome</keyword>
<dbReference type="InterPro" id="IPR043129">
    <property type="entry name" value="ATPase_NBD"/>
</dbReference>